<evidence type="ECO:0000313" key="3">
    <source>
        <dbReference type="EMBL" id="VDH98905.1"/>
    </source>
</evidence>
<dbReference type="InterPro" id="IPR038765">
    <property type="entry name" value="Papain-like_cys_pep_sf"/>
</dbReference>
<sequence length="1233" mass="141745">MKKRRTTSEHISKNEVSTRPLKRPNHISSAEFHIGFKNRRSSSRKQKITLAKRHLSFHRFGKTYAKKRQKNSQKETKNEYCRNPNNDNPDVNDVDDDENKINKVNSTTKKRNESTDLNVDESLHMYTYENNFILNSNIDSDNDSDSPINTDDLAKALSSCDDNESTEDEDIVPPESLKKDGESEYVIRLSDEEFKIISPEETCINNTDIKNDSTNLMADAFKDITDSENDSDSHVNADVSAKALSSCDDNESTEDEDIVPLERLKKDGKSEDVIRLSDEEFKRISPEETCINNTDIKTDSTNLMADTFKDTTDSENDSDTHVNADISAKALTSCDDNESTEDEDIVPPECLKKNGKSEYVIRLSDEEFKRISPEETCLDNRSLKKGWTDLMADKFKEHNPVCVLVFTRNTIKRKDSRKKKSPYFNGKAKCTFPKCATYDFLIKEEPRDGENVEVIIQKTGNITHVPAKKKRKLQGERRKNTQIKLLQEGVSNFFYTKMNEIDAESLKFGNETVCQSKTVLQKAVSEARINTYLHEDTFKELILVRDILAAEDIDNNKIQGYIQHISYDPFQIAMFEETQMKILAHKIKTGNCVLYFDATGTVVEKSGSPAKTVLYYALICRSDVQGDPPIPLAELITSDNTTPSITTFLHKVKYCLVKHFYERSGPQRIETDFSWALIHACLLVFNTEDVTRYISRSWNIVHHKCSTAIIKHFTIMHICASHMIKAAKRQVESKITDPAHVDFIVRIFALLQNERDFARLTEIWTSFCTVFAGKYLTKTVKNSLETLNEMINTIGIEDYIDDTSYEEKNTAELELCEVRQLRPLRLSSPFFDHFLQISLDITCQQTKHTTCSTVNGYFNPSMVELILNSYMFLVPLWSGILLGNTSRYANDMSITVGDKSPDITRDTNASVENWFKMIKKDTLLQKKRLRPGAFVRKVHPILKGRLRQYTNNLTFKVRKNKKKPPNDAVLSQEKWNKTTRQQTPRNSTKFFSPPKTTPAQRKRKTLKSRTQPNEPMERKRLKVDIDSSLNKYGLVNHANNCWLNASMQMLRCSLKKDMHKIEEVGDKLIVELYRKLFDMEESTQPSSVRQLMSVIMMDKDIQIEIGQQEDPSLFISIVLNRLERTLIFDPLITITKLECLRCRKTKCLQEEHSIFAMDIPTSKLTTSVVGCINETLKDEALTDNDAVECQVCSNKTPHLKVSTIYQPPKIIFLRLKRFTNDLRKITRRIPIEL</sequence>
<dbReference type="InterPro" id="IPR028889">
    <property type="entry name" value="USP"/>
</dbReference>
<gene>
    <name evidence="3" type="ORF">MGAL_10B051181</name>
</gene>
<feature type="region of interest" description="Disordered" evidence="1">
    <location>
        <begin position="1"/>
        <end position="46"/>
    </location>
</feature>
<evidence type="ECO:0000256" key="1">
    <source>
        <dbReference type="SAM" id="MobiDB-lite"/>
    </source>
</evidence>
<feature type="compositionally biased region" description="Basic residues" evidence="1">
    <location>
        <begin position="36"/>
        <end position="46"/>
    </location>
</feature>
<evidence type="ECO:0000259" key="2">
    <source>
        <dbReference type="PROSITE" id="PS50235"/>
    </source>
</evidence>
<dbReference type="SUPFAM" id="SSF54001">
    <property type="entry name" value="Cysteine proteinases"/>
    <property type="match status" value="1"/>
</dbReference>
<reference evidence="3" key="1">
    <citation type="submission" date="2018-11" db="EMBL/GenBank/DDBJ databases">
        <authorList>
            <person name="Alioto T."/>
            <person name="Alioto T."/>
        </authorList>
    </citation>
    <scope>NUCLEOTIDE SEQUENCE</scope>
</reference>
<organism evidence="3 4">
    <name type="scientific">Mytilus galloprovincialis</name>
    <name type="common">Mediterranean mussel</name>
    <dbReference type="NCBI Taxonomy" id="29158"/>
    <lineage>
        <taxon>Eukaryota</taxon>
        <taxon>Metazoa</taxon>
        <taxon>Spiralia</taxon>
        <taxon>Lophotrochozoa</taxon>
        <taxon>Mollusca</taxon>
        <taxon>Bivalvia</taxon>
        <taxon>Autobranchia</taxon>
        <taxon>Pteriomorphia</taxon>
        <taxon>Mytilida</taxon>
        <taxon>Mytiloidea</taxon>
        <taxon>Mytilidae</taxon>
        <taxon>Mytilinae</taxon>
        <taxon>Mytilus</taxon>
    </lineage>
</organism>
<feature type="region of interest" description="Disordered" evidence="1">
    <location>
        <begin position="158"/>
        <end position="179"/>
    </location>
</feature>
<dbReference type="InterPro" id="IPR001394">
    <property type="entry name" value="Peptidase_C19_UCH"/>
</dbReference>
<feature type="compositionally biased region" description="Basic and acidic residues" evidence="1">
    <location>
        <begin position="1"/>
        <end position="13"/>
    </location>
</feature>
<feature type="region of interest" description="Disordered" evidence="1">
    <location>
        <begin position="59"/>
        <end position="114"/>
    </location>
</feature>
<dbReference type="OrthoDB" id="6161731at2759"/>
<name>A0A8B6C272_MYTGA</name>
<evidence type="ECO:0000313" key="4">
    <source>
        <dbReference type="Proteomes" id="UP000596742"/>
    </source>
</evidence>
<dbReference type="PROSITE" id="PS00972">
    <property type="entry name" value="USP_1"/>
    <property type="match status" value="1"/>
</dbReference>
<dbReference type="Gene3D" id="3.90.70.10">
    <property type="entry name" value="Cysteine proteinases"/>
    <property type="match status" value="1"/>
</dbReference>
<dbReference type="EMBL" id="UYJE01001064">
    <property type="protein sequence ID" value="VDH98905.1"/>
    <property type="molecule type" value="Genomic_DNA"/>
</dbReference>
<dbReference type="Proteomes" id="UP000596742">
    <property type="component" value="Unassembled WGS sequence"/>
</dbReference>
<accession>A0A8B6C272</accession>
<keyword evidence="4" id="KW-1185">Reference proteome</keyword>
<dbReference type="InterPro" id="IPR018200">
    <property type="entry name" value="USP_CS"/>
</dbReference>
<dbReference type="AlphaFoldDB" id="A0A8B6C272"/>
<feature type="compositionally biased region" description="Polar residues" evidence="1">
    <location>
        <begin position="978"/>
        <end position="990"/>
    </location>
</feature>
<feature type="compositionally biased region" description="Basic residues" evidence="1">
    <location>
        <begin position="59"/>
        <end position="71"/>
    </location>
</feature>
<dbReference type="PROSITE" id="PS50235">
    <property type="entry name" value="USP_3"/>
    <property type="match status" value="1"/>
</dbReference>
<proteinExistence type="predicted"/>
<feature type="region of interest" description="Disordered" evidence="1">
    <location>
        <begin position="958"/>
        <end position="1017"/>
    </location>
</feature>
<dbReference type="Pfam" id="PF00443">
    <property type="entry name" value="UCH"/>
    <property type="match status" value="1"/>
</dbReference>
<dbReference type="CDD" id="cd02257">
    <property type="entry name" value="Peptidase_C19"/>
    <property type="match status" value="1"/>
</dbReference>
<protein>
    <recommendedName>
        <fullName evidence="2">USP domain-containing protein</fullName>
    </recommendedName>
</protein>
<feature type="domain" description="USP" evidence="2">
    <location>
        <begin position="1032"/>
        <end position="1233"/>
    </location>
</feature>
<feature type="compositionally biased region" description="Acidic residues" evidence="1">
    <location>
        <begin position="161"/>
        <end position="172"/>
    </location>
</feature>
<dbReference type="GO" id="GO:0016579">
    <property type="term" value="P:protein deubiquitination"/>
    <property type="evidence" value="ECO:0007669"/>
    <property type="project" value="InterPro"/>
</dbReference>
<dbReference type="GO" id="GO:0004843">
    <property type="term" value="F:cysteine-type deubiquitinase activity"/>
    <property type="evidence" value="ECO:0007669"/>
    <property type="project" value="InterPro"/>
</dbReference>
<comment type="caution">
    <text evidence="3">The sequence shown here is derived from an EMBL/GenBank/DDBJ whole genome shotgun (WGS) entry which is preliminary data.</text>
</comment>